<sequence length="261" mass="29051">MRNVVQLRRVGQVSGAAGYDGSSESSSSSESMSDSNFENENVVKSTESSHVTVSSKFEEAGVLEEIEEESVHLEGINFSKAWKPFRKHHPTHSTSSTVMAMSYGRQWRSVHPMWRSLNHHRRKSSRSHEKACLESIGQSFDPHYEYHYSPMPMVSSPANPEAEIEARKVDMDVQQETEREVQMMEGTQKGMTRTSGALGGQVEKGGDHHTWACTRIRSQPDLNAYLICSSCEAHGHFVADFPMTSVIRAVPISVILPASPA</sequence>
<feature type="compositionally biased region" description="Low complexity" evidence="1">
    <location>
        <begin position="22"/>
        <end position="40"/>
    </location>
</feature>
<dbReference type="EMBL" id="JAGKQM010000007">
    <property type="protein sequence ID" value="KAH0917322.1"/>
    <property type="molecule type" value="Genomic_DNA"/>
</dbReference>
<name>A0ABQ8CJR2_BRANA</name>
<gene>
    <name evidence="2" type="ORF">HID58_024982</name>
</gene>
<accession>A0ABQ8CJR2</accession>
<evidence type="ECO:0000313" key="3">
    <source>
        <dbReference type="Proteomes" id="UP000824890"/>
    </source>
</evidence>
<feature type="compositionally biased region" description="Polar residues" evidence="1">
    <location>
        <begin position="42"/>
        <end position="55"/>
    </location>
</feature>
<dbReference type="Proteomes" id="UP000824890">
    <property type="component" value="Unassembled WGS sequence"/>
</dbReference>
<organism evidence="2 3">
    <name type="scientific">Brassica napus</name>
    <name type="common">Rape</name>
    <dbReference type="NCBI Taxonomy" id="3708"/>
    <lineage>
        <taxon>Eukaryota</taxon>
        <taxon>Viridiplantae</taxon>
        <taxon>Streptophyta</taxon>
        <taxon>Embryophyta</taxon>
        <taxon>Tracheophyta</taxon>
        <taxon>Spermatophyta</taxon>
        <taxon>Magnoliopsida</taxon>
        <taxon>eudicotyledons</taxon>
        <taxon>Gunneridae</taxon>
        <taxon>Pentapetalae</taxon>
        <taxon>rosids</taxon>
        <taxon>malvids</taxon>
        <taxon>Brassicales</taxon>
        <taxon>Brassicaceae</taxon>
        <taxon>Brassiceae</taxon>
        <taxon>Brassica</taxon>
    </lineage>
</organism>
<evidence type="ECO:0000313" key="2">
    <source>
        <dbReference type="EMBL" id="KAH0917322.1"/>
    </source>
</evidence>
<feature type="region of interest" description="Disordered" evidence="1">
    <location>
        <begin position="1"/>
        <end position="55"/>
    </location>
</feature>
<proteinExistence type="predicted"/>
<comment type="caution">
    <text evidence="2">The sequence shown here is derived from an EMBL/GenBank/DDBJ whole genome shotgun (WGS) entry which is preliminary data.</text>
</comment>
<reference evidence="2 3" key="1">
    <citation type="submission" date="2021-05" db="EMBL/GenBank/DDBJ databases">
        <title>Genome Assembly of Synthetic Allotetraploid Brassica napus Reveals Homoeologous Exchanges between Subgenomes.</title>
        <authorList>
            <person name="Davis J.T."/>
        </authorList>
    </citation>
    <scope>NUCLEOTIDE SEQUENCE [LARGE SCALE GENOMIC DNA]</scope>
    <source>
        <strain evidence="3">cv. Da-Ae</strain>
        <tissue evidence="2">Seedling</tissue>
    </source>
</reference>
<evidence type="ECO:0000256" key="1">
    <source>
        <dbReference type="SAM" id="MobiDB-lite"/>
    </source>
</evidence>
<keyword evidence="3" id="KW-1185">Reference proteome</keyword>
<protein>
    <submittedName>
        <fullName evidence="2">Uncharacterized protein</fullName>
    </submittedName>
</protein>